<keyword evidence="4 7" id="KW-0472">Membrane</keyword>
<comment type="subcellular location">
    <subcellularLocation>
        <location evidence="7">Cell outer membrane</location>
        <topology evidence="7">Lipid-anchor</topology>
    </subcellularLocation>
    <subcellularLocation>
        <location evidence="7">Bacterial flagellum basal body</location>
    </subcellularLocation>
</comment>
<keyword evidence="8" id="KW-0969">Cilium</keyword>
<protein>
    <recommendedName>
        <fullName evidence="7">Flagellar L-ring protein</fullName>
    </recommendedName>
    <alternativeName>
        <fullName evidence="7">Basal body L-ring protein</fullName>
    </alternativeName>
</protein>
<dbReference type="HAMAP" id="MF_00415">
    <property type="entry name" value="FlgH"/>
    <property type="match status" value="1"/>
</dbReference>
<keyword evidence="6 7" id="KW-0998">Cell outer membrane</keyword>
<evidence type="ECO:0000256" key="2">
    <source>
        <dbReference type="ARBA" id="ARBA00006929"/>
    </source>
</evidence>
<dbReference type="NCBIfam" id="NF001305">
    <property type="entry name" value="PRK00249.1-5"/>
    <property type="match status" value="1"/>
</dbReference>
<evidence type="ECO:0000256" key="6">
    <source>
        <dbReference type="ARBA" id="ARBA00023237"/>
    </source>
</evidence>
<comment type="function">
    <text evidence="1 7">Assembles around the rod to form the L-ring and probably protects the motor/basal body from shearing forces during rotation.</text>
</comment>
<reference evidence="8 9" key="1">
    <citation type="journal article" date="2024" name="Environ. Microbiol.">
        <title>Novel evolutionary insights on the interactions of the Holosporales (Alphaproteobacteria) with eukaryotic hosts from comparative genomics.</title>
        <authorList>
            <person name="Giovannini M."/>
            <person name="Petroni G."/>
            <person name="Castelli M."/>
        </authorList>
    </citation>
    <scope>NUCLEOTIDE SEQUENCE [LARGE SCALE GENOMIC DNA]</scope>
    <source>
        <strain evidence="8 9">US_Bl 15I1</strain>
    </source>
</reference>
<keyword evidence="5 7" id="KW-0975">Bacterial flagellum</keyword>
<accession>A0ABZ2C3S3</accession>
<dbReference type="Pfam" id="PF02107">
    <property type="entry name" value="FlgH"/>
    <property type="match status" value="1"/>
</dbReference>
<evidence type="ECO:0000256" key="5">
    <source>
        <dbReference type="ARBA" id="ARBA00023143"/>
    </source>
</evidence>
<dbReference type="PANTHER" id="PTHR34933">
    <property type="entry name" value="FLAGELLAR L-RING PROTEIN"/>
    <property type="match status" value="1"/>
</dbReference>
<organism evidence="8 9">
    <name type="scientific">Candidatus Bealeia paramacronuclearis</name>
    <dbReference type="NCBI Taxonomy" id="1921001"/>
    <lineage>
        <taxon>Bacteria</taxon>
        <taxon>Pseudomonadati</taxon>
        <taxon>Pseudomonadota</taxon>
        <taxon>Alphaproteobacteria</taxon>
        <taxon>Holosporales</taxon>
        <taxon>Holosporaceae</taxon>
        <taxon>Candidatus Bealeia</taxon>
    </lineage>
</organism>
<keyword evidence="8" id="KW-0282">Flagellum</keyword>
<evidence type="ECO:0000256" key="4">
    <source>
        <dbReference type="ARBA" id="ARBA00023136"/>
    </source>
</evidence>
<dbReference type="PRINTS" id="PR01008">
    <property type="entry name" value="FLGLRINGFLGH"/>
</dbReference>
<keyword evidence="9" id="KW-1185">Reference proteome</keyword>
<evidence type="ECO:0000313" key="8">
    <source>
        <dbReference type="EMBL" id="WVX67075.1"/>
    </source>
</evidence>
<keyword evidence="3 7" id="KW-0732">Signal</keyword>
<name>A0ABZ2C3S3_9PROT</name>
<proteinExistence type="inferred from homology"/>
<dbReference type="InterPro" id="IPR000527">
    <property type="entry name" value="Flag_Lring"/>
</dbReference>
<keyword evidence="8" id="KW-0966">Cell projection</keyword>
<evidence type="ECO:0000256" key="3">
    <source>
        <dbReference type="ARBA" id="ARBA00022729"/>
    </source>
</evidence>
<dbReference type="PANTHER" id="PTHR34933:SF1">
    <property type="entry name" value="FLAGELLAR L-RING PROTEIN"/>
    <property type="match status" value="1"/>
</dbReference>
<dbReference type="Proteomes" id="UP001330434">
    <property type="component" value="Chromosome"/>
</dbReference>
<evidence type="ECO:0000256" key="7">
    <source>
        <dbReference type="HAMAP-Rule" id="MF_00415"/>
    </source>
</evidence>
<dbReference type="PROSITE" id="PS51257">
    <property type="entry name" value="PROKAR_LIPOPROTEIN"/>
    <property type="match status" value="1"/>
</dbReference>
<gene>
    <name evidence="7" type="primary">flgH</name>
    <name evidence="8" type="ORF">Bealeia1_01272</name>
</gene>
<evidence type="ECO:0000256" key="1">
    <source>
        <dbReference type="ARBA" id="ARBA00002591"/>
    </source>
</evidence>
<sequence length="256" mass="27949">MKYHWGAEVMKNSFKGLGLLSLGILSGCSMTNRLLDTGSAPPMTQVQNPTQLPSYQPVTMPMPHPGKPGVPQSKSNSLWQSGAKAFFKDQRAKNIGDILTVVVNFNQTSTFDEKNSRKRDSKENASLTNFFGVTKDLKKAGLEPPTLMNISSVPETKSEGNIQKTSNINTTLAATVTQVLPNGNLVVWGRQEIRLNNEVKEVQITGVVRPEDITSSNTIPLEKIAEARLSVGGRGQLADLQQPGWGQQIFDIIAPY</sequence>
<dbReference type="EMBL" id="CP133270">
    <property type="protein sequence ID" value="WVX67075.1"/>
    <property type="molecule type" value="Genomic_DNA"/>
</dbReference>
<comment type="subunit">
    <text evidence="7">The basal body constitutes a major portion of the flagellar organelle and consists of four rings (L,P,S, and M) mounted on a central rod.</text>
</comment>
<keyword evidence="7" id="KW-0449">Lipoprotein</keyword>
<evidence type="ECO:0000313" key="9">
    <source>
        <dbReference type="Proteomes" id="UP001330434"/>
    </source>
</evidence>
<comment type="similarity">
    <text evidence="2 7">Belongs to the FlgH family.</text>
</comment>